<sequence>MWTAAYLNGQIANTAQGGDPTSHRRPAIPFIYFPSFLLFLKQSCPISLSATLFWLVITDMDRWNRTRALTSLVCLGLMTLADCVTDSLLLTFASDSQMQPGSWNLRTCAIVLGGVSDVIGQSVLGYVLSTRSKYCAMIINTTSILAAAIVTLSSVLLGHNRSLMAATGGGGCHGSVFLMLAILHSQKPQHYFAYHYMTGAIGVLTQSLGSLSASRLSRHSHILPGVFSGLCCLMAYSVILFLKKMDADTEEPSQDESRPLLSHQQQILRVDDAPASQMAVAGYISRPGGSGSPLRSQDLKFLPIVFVLMGFCKSTRPLFTTYIQHRHGVSPTEAEHLWLLRTVLSVALLVFAGLYTAYIKEPDYFNHVQAKITILFISAGALAIGLPGSYNTITIALIINTIGVVTDLSILAFASTLLERRDAGSVLMLIASIESFGTLAGVGALYPLYQLSLRDSLPFLAGGIPYYICGTLYAVAAVIIWSVGPKPATE</sequence>
<evidence type="ECO:0000256" key="4">
    <source>
        <dbReference type="ARBA" id="ARBA00023136"/>
    </source>
</evidence>
<keyword evidence="3 5" id="KW-1133">Transmembrane helix</keyword>
<feature type="transmembrane region" description="Helical" evidence="5">
    <location>
        <begin position="221"/>
        <end position="242"/>
    </location>
</feature>
<evidence type="ECO:0000256" key="1">
    <source>
        <dbReference type="ARBA" id="ARBA00004141"/>
    </source>
</evidence>
<protein>
    <recommendedName>
        <fullName evidence="8">Major facilitator superfamily (MFS) profile domain-containing protein</fullName>
    </recommendedName>
</protein>
<feature type="transmembrane region" description="Helical" evidence="5">
    <location>
        <begin position="134"/>
        <end position="157"/>
    </location>
</feature>
<accession>A0A2H3G8D9</accession>
<comment type="caution">
    <text evidence="6">The sequence shown here is derived from an EMBL/GenBank/DDBJ whole genome shotgun (WGS) entry which is preliminary data.</text>
</comment>
<dbReference type="AlphaFoldDB" id="A0A2H3G8D9"/>
<dbReference type="GO" id="GO:0016020">
    <property type="term" value="C:membrane"/>
    <property type="evidence" value="ECO:0007669"/>
    <property type="project" value="UniProtKB-SubCell"/>
</dbReference>
<dbReference type="PANTHER" id="PTHR23507">
    <property type="entry name" value="ZGC:174356"/>
    <property type="match status" value="1"/>
</dbReference>
<name>A0A2H3G8D9_FUSOX</name>
<evidence type="ECO:0000256" key="3">
    <source>
        <dbReference type="ARBA" id="ARBA00022989"/>
    </source>
</evidence>
<dbReference type="GO" id="GO:0022857">
    <property type="term" value="F:transmembrane transporter activity"/>
    <property type="evidence" value="ECO:0007669"/>
    <property type="project" value="TreeGrafter"/>
</dbReference>
<organism evidence="6 7">
    <name type="scientific">Fusarium oxysporum f. sp. radicis-cucumerinum</name>
    <dbReference type="NCBI Taxonomy" id="327505"/>
    <lineage>
        <taxon>Eukaryota</taxon>
        <taxon>Fungi</taxon>
        <taxon>Dikarya</taxon>
        <taxon>Ascomycota</taxon>
        <taxon>Pezizomycotina</taxon>
        <taxon>Sordariomycetes</taxon>
        <taxon>Hypocreomycetidae</taxon>
        <taxon>Hypocreales</taxon>
        <taxon>Nectriaceae</taxon>
        <taxon>Fusarium</taxon>
        <taxon>Fusarium oxysporum species complex</taxon>
    </lineage>
</organism>
<feature type="transmembrane region" description="Helical" evidence="5">
    <location>
        <begin position="30"/>
        <end position="57"/>
    </location>
</feature>
<dbReference type="SUPFAM" id="SSF103473">
    <property type="entry name" value="MFS general substrate transporter"/>
    <property type="match status" value="1"/>
</dbReference>
<proteinExistence type="predicted"/>
<keyword evidence="2 5" id="KW-0812">Transmembrane</keyword>
<reference evidence="6 7" key="1">
    <citation type="journal article" date="2016" name="Environ. Microbiol.">
        <title>Effector profiles distinguish formae speciales of Fusarium oxysporum.</title>
        <authorList>
            <person name="van Dam P."/>
            <person name="Fokkens L."/>
            <person name="Schmidt S.M."/>
            <person name="Linmans J.H."/>
            <person name="Kistler H.C."/>
            <person name="Ma L.J."/>
            <person name="Rep M."/>
        </authorList>
    </citation>
    <scope>NUCLEOTIDE SEQUENCE [LARGE SCALE GENOMIC DNA]</scope>
    <source>
        <strain evidence="6 7">Forc016</strain>
    </source>
</reference>
<evidence type="ECO:0000313" key="7">
    <source>
        <dbReference type="Proteomes" id="UP000219602"/>
    </source>
</evidence>
<evidence type="ECO:0000313" key="6">
    <source>
        <dbReference type="EMBL" id="PCD21953.1"/>
    </source>
</evidence>
<keyword evidence="4 5" id="KW-0472">Membrane</keyword>
<dbReference type="EMBL" id="MABQ02000012">
    <property type="protein sequence ID" value="PCD21953.1"/>
    <property type="molecule type" value="Genomic_DNA"/>
</dbReference>
<feature type="transmembrane region" description="Helical" evidence="5">
    <location>
        <begin position="393"/>
        <end position="414"/>
    </location>
</feature>
<feature type="transmembrane region" description="Helical" evidence="5">
    <location>
        <begin position="464"/>
        <end position="484"/>
    </location>
</feature>
<evidence type="ECO:0000256" key="5">
    <source>
        <dbReference type="SAM" id="Phobius"/>
    </source>
</evidence>
<feature type="transmembrane region" description="Helical" evidence="5">
    <location>
        <begin position="426"/>
        <end position="449"/>
    </location>
</feature>
<reference evidence="6 7" key="2">
    <citation type="journal article" date="2017" name="Sci. Rep.">
        <title>A mobile pathogenicity chromosome in Fusarium oxysporum for infection of multiple cucurbit species.</title>
        <authorList>
            <person name="van Dam P."/>
            <person name="Fokkens L."/>
            <person name="Ayukawa Y."/>
            <person name="van der Gragt M."/>
            <person name="Ter Horst A."/>
            <person name="Brankovics B."/>
            <person name="Houterman P.M."/>
            <person name="Arie T."/>
            <person name="Rep M."/>
        </authorList>
    </citation>
    <scope>NUCLEOTIDE SEQUENCE [LARGE SCALE GENOMIC DNA]</scope>
    <source>
        <strain evidence="6 7">Forc016</strain>
    </source>
</reference>
<feature type="transmembrane region" description="Helical" evidence="5">
    <location>
        <begin position="163"/>
        <end position="184"/>
    </location>
</feature>
<dbReference type="PANTHER" id="PTHR23507:SF1">
    <property type="entry name" value="FI18259P1-RELATED"/>
    <property type="match status" value="1"/>
</dbReference>
<feature type="transmembrane region" description="Helical" evidence="5">
    <location>
        <begin position="339"/>
        <end position="358"/>
    </location>
</feature>
<feature type="transmembrane region" description="Helical" evidence="5">
    <location>
        <begin position="191"/>
        <end position="209"/>
    </location>
</feature>
<gene>
    <name evidence="6" type="ORF">AU210_015756</name>
</gene>
<evidence type="ECO:0008006" key="8">
    <source>
        <dbReference type="Google" id="ProtNLM"/>
    </source>
</evidence>
<evidence type="ECO:0000256" key="2">
    <source>
        <dbReference type="ARBA" id="ARBA00022692"/>
    </source>
</evidence>
<dbReference type="InterPro" id="IPR036259">
    <property type="entry name" value="MFS_trans_sf"/>
</dbReference>
<feature type="transmembrane region" description="Helical" evidence="5">
    <location>
        <begin position="69"/>
        <end position="91"/>
    </location>
</feature>
<dbReference type="Proteomes" id="UP000219602">
    <property type="component" value="Chromosome RC"/>
</dbReference>
<feature type="transmembrane region" description="Helical" evidence="5">
    <location>
        <begin position="103"/>
        <end position="127"/>
    </location>
</feature>
<comment type="subcellular location">
    <subcellularLocation>
        <location evidence="1">Membrane</location>
        <topology evidence="1">Multi-pass membrane protein</topology>
    </subcellularLocation>
</comment>